<reference evidence="12 13" key="1">
    <citation type="submission" date="2019-08" db="EMBL/GenBank/DDBJ databases">
        <title>In-depth cultivation of the pig gut microbiome towards novel bacterial diversity and tailored functional studies.</title>
        <authorList>
            <person name="Wylensek D."/>
            <person name="Hitch T.C.A."/>
            <person name="Clavel T."/>
        </authorList>
    </citation>
    <scope>NUCLEOTIDE SEQUENCE [LARGE SCALE GENOMIC DNA]</scope>
    <source>
        <strain evidence="12 13">WCA-470BD-2E</strain>
    </source>
</reference>
<accession>A0A844FM91</accession>
<name>A0A844FM91_9LACO</name>
<gene>
    <name evidence="10 12" type="primary">nth</name>
    <name evidence="12" type="ORF">FYJ61_02525</name>
</gene>
<evidence type="ECO:0000313" key="12">
    <source>
        <dbReference type="EMBL" id="MST79375.1"/>
    </source>
</evidence>
<evidence type="ECO:0000256" key="10">
    <source>
        <dbReference type="HAMAP-Rule" id="MF_00942"/>
    </source>
</evidence>
<evidence type="ECO:0000256" key="2">
    <source>
        <dbReference type="ARBA" id="ARBA00022485"/>
    </source>
</evidence>
<keyword evidence="5 10" id="KW-0378">Hydrolase</keyword>
<dbReference type="InterPro" id="IPR003265">
    <property type="entry name" value="HhH-GPD_domain"/>
</dbReference>
<dbReference type="CDD" id="cd00056">
    <property type="entry name" value="ENDO3c"/>
    <property type="match status" value="1"/>
</dbReference>
<sequence>MSDKAKTKSKEATKIAKVTTEELLSDEEARKVLRRIDAMYPDAKGELNWNNKFQLLCAVMISAQTTDKMVNQVTPQLFADFPTPEAMAKAPIQAIEGDISRLGLYRTKAKHLKETAQILVDDFGGEVPGTKAELVTLPGVGGKTANVVLAEGWGIPAIAVDTHVSRIAKKFKIVPEKATPEQVEKRLEELLPKDEWIHTHHAMIFFGRYTMPARAKNQDPYSYLK</sequence>
<evidence type="ECO:0000256" key="8">
    <source>
        <dbReference type="ARBA" id="ARBA00023204"/>
    </source>
</evidence>
<comment type="similarity">
    <text evidence="1 10">Belongs to the Nth/MutY family.</text>
</comment>
<keyword evidence="12" id="KW-0255">Endonuclease</keyword>
<dbReference type="GO" id="GO:0140078">
    <property type="term" value="F:class I DNA-(apurinic or apyrimidinic site) endonuclease activity"/>
    <property type="evidence" value="ECO:0007669"/>
    <property type="project" value="UniProtKB-EC"/>
</dbReference>
<dbReference type="PANTHER" id="PTHR10359:SF18">
    <property type="entry name" value="ENDONUCLEASE III"/>
    <property type="match status" value="1"/>
</dbReference>
<comment type="cofactor">
    <cofactor evidence="10">
        <name>[4Fe-4S] cluster</name>
        <dbReference type="ChEBI" id="CHEBI:49883"/>
    </cofactor>
    <text evidence="10">Binds 1 [4Fe-4S] cluster.</text>
</comment>
<dbReference type="GO" id="GO:0046872">
    <property type="term" value="F:metal ion binding"/>
    <property type="evidence" value="ECO:0007669"/>
    <property type="project" value="UniProtKB-KW"/>
</dbReference>
<dbReference type="FunFam" id="1.10.340.30:FF:000001">
    <property type="entry name" value="Endonuclease III"/>
    <property type="match status" value="1"/>
</dbReference>
<evidence type="ECO:0000256" key="9">
    <source>
        <dbReference type="ARBA" id="ARBA00023295"/>
    </source>
</evidence>
<dbReference type="PANTHER" id="PTHR10359">
    <property type="entry name" value="A/G-SPECIFIC ADENINE GLYCOSYLASE/ENDONUCLEASE III"/>
    <property type="match status" value="1"/>
</dbReference>
<organism evidence="12 13">
    <name type="scientific">Lactobacillus equicursoris</name>
    <dbReference type="NCBI Taxonomy" id="420645"/>
    <lineage>
        <taxon>Bacteria</taxon>
        <taxon>Bacillati</taxon>
        <taxon>Bacillota</taxon>
        <taxon>Bacilli</taxon>
        <taxon>Lactobacillales</taxon>
        <taxon>Lactobacillaceae</taxon>
        <taxon>Lactobacillus</taxon>
    </lineage>
</organism>
<dbReference type="AlphaFoldDB" id="A0A844FM91"/>
<evidence type="ECO:0000256" key="3">
    <source>
        <dbReference type="ARBA" id="ARBA00022723"/>
    </source>
</evidence>
<dbReference type="EMBL" id="VUMW01000004">
    <property type="protein sequence ID" value="MST79375.1"/>
    <property type="molecule type" value="Genomic_DNA"/>
</dbReference>
<dbReference type="HAMAP" id="MF_00942">
    <property type="entry name" value="Nth"/>
    <property type="match status" value="1"/>
</dbReference>
<comment type="caution">
    <text evidence="10">Lacks conserved residue(s) required for the propagation of feature annotation.</text>
</comment>
<keyword evidence="3" id="KW-0479">Metal-binding</keyword>
<keyword evidence="10" id="KW-0238">DNA-binding</keyword>
<dbReference type="EC" id="4.2.99.18" evidence="10"/>
<comment type="function">
    <text evidence="10">DNA repair enzyme that has both DNA N-glycosylase activity and AP-lyase activity. The DNA N-glycosylase activity releases various damaged pyrimidines from DNA by cleaving the N-glycosidic bond, leaving an AP (apurinic/apyrimidinic) site. The AP-lyase activity cleaves the phosphodiester bond 3' to the AP site by a beta-elimination, leaving a 3'-terminal unsaturated sugar and a product with a terminal 5'-phosphate.</text>
</comment>
<keyword evidence="7" id="KW-0411">Iron-sulfur</keyword>
<dbReference type="Pfam" id="PF00633">
    <property type="entry name" value="HHH"/>
    <property type="match status" value="1"/>
</dbReference>
<dbReference type="Gene3D" id="1.10.1670.10">
    <property type="entry name" value="Helix-hairpin-Helix base-excision DNA repair enzymes (C-terminal)"/>
    <property type="match status" value="1"/>
</dbReference>
<evidence type="ECO:0000256" key="1">
    <source>
        <dbReference type="ARBA" id="ARBA00008343"/>
    </source>
</evidence>
<comment type="catalytic activity">
    <reaction evidence="10">
        <text>2'-deoxyribonucleotide-(2'-deoxyribose 5'-phosphate)-2'-deoxyribonucleotide-DNA = a 3'-end 2'-deoxyribonucleotide-(2,3-dehydro-2,3-deoxyribose 5'-phosphate)-DNA + a 5'-end 5'-phospho-2'-deoxyribonucleoside-DNA + H(+)</text>
        <dbReference type="Rhea" id="RHEA:66592"/>
        <dbReference type="Rhea" id="RHEA-COMP:13180"/>
        <dbReference type="Rhea" id="RHEA-COMP:16897"/>
        <dbReference type="Rhea" id="RHEA-COMP:17067"/>
        <dbReference type="ChEBI" id="CHEBI:15378"/>
        <dbReference type="ChEBI" id="CHEBI:136412"/>
        <dbReference type="ChEBI" id="CHEBI:157695"/>
        <dbReference type="ChEBI" id="CHEBI:167181"/>
        <dbReference type="EC" id="4.2.99.18"/>
    </reaction>
</comment>
<feature type="domain" description="HhH-GPD" evidence="11">
    <location>
        <begin position="61"/>
        <end position="209"/>
    </location>
</feature>
<keyword evidence="6" id="KW-0408">Iron</keyword>
<evidence type="ECO:0000259" key="11">
    <source>
        <dbReference type="SMART" id="SM00478"/>
    </source>
</evidence>
<dbReference type="Gene3D" id="1.10.340.30">
    <property type="entry name" value="Hypothetical protein, domain 2"/>
    <property type="match status" value="1"/>
</dbReference>
<dbReference type="GO" id="GO:0006285">
    <property type="term" value="P:base-excision repair, AP site formation"/>
    <property type="evidence" value="ECO:0007669"/>
    <property type="project" value="TreeGrafter"/>
</dbReference>
<evidence type="ECO:0000256" key="5">
    <source>
        <dbReference type="ARBA" id="ARBA00022801"/>
    </source>
</evidence>
<evidence type="ECO:0000256" key="4">
    <source>
        <dbReference type="ARBA" id="ARBA00022763"/>
    </source>
</evidence>
<dbReference type="InterPro" id="IPR011257">
    <property type="entry name" value="DNA_glycosylase"/>
</dbReference>
<dbReference type="Proteomes" id="UP000452141">
    <property type="component" value="Unassembled WGS sequence"/>
</dbReference>
<dbReference type="GO" id="GO:0051539">
    <property type="term" value="F:4 iron, 4 sulfur cluster binding"/>
    <property type="evidence" value="ECO:0007669"/>
    <property type="project" value="UniProtKB-KW"/>
</dbReference>
<keyword evidence="9 10" id="KW-0326">Glycosidase</keyword>
<dbReference type="GO" id="GO:0003677">
    <property type="term" value="F:DNA binding"/>
    <property type="evidence" value="ECO:0007669"/>
    <property type="project" value="UniProtKB-UniRule"/>
</dbReference>
<dbReference type="SUPFAM" id="SSF48150">
    <property type="entry name" value="DNA-glycosylase"/>
    <property type="match status" value="1"/>
</dbReference>
<protein>
    <recommendedName>
        <fullName evidence="10">Endonuclease III</fullName>
        <ecNumber evidence="10">4.2.99.18</ecNumber>
    </recommendedName>
    <alternativeName>
        <fullName evidence="10">DNA-(apurinic or apyrimidinic site) lyase</fullName>
    </alternativeName>
</protein>
<evidence type="ECO:0000256" key="7">
    <source>
        <dbReference type="ARBA" id="ARBA00023014"/>
    </source>
</evidence>
<dbReference type="InterPro" id="IPR004036">
    <property type="entry name" value="Endonuclease-III-like_CS2"/>
</dbReference>
<keyword evidence="4 10" id="KW-0227">DNA damage</keyword>
<evidence type="ECO:0000256" key="6">
    <source>
        <dbReference type="ARBA" id="ARBA00023004"/>
    </source>
</evidence>
<dbReference type="InterPro" id="IPR023170">
    <property type="entry name" value="HhH_base_excis_C"/>
</dbReference>
<dbReference type="Pfam" id="PF00730">
    <property type="entry name" value="HhH-GPD"/>
    <property type="match status" value="1"/>
</dbReference>
<dbReference type="PROSITE" id="PS01155">
    <property type="entry name" value="ENDONUCLEASE_III_2"/>
    <property type="match status" value="1"/>
</dbReference>
<keyword evidence="8 10" id="KW-0234">DNA repair</keyword>
<comment type="caution">
    <text evidence="12">The sequence shown here is derived from an EMBL/GenBank/DDBJ whole genome shotgun (WGS) entry which is preliminary data.</text>
</comment>
<dbReference type="NCBIfam" id="TIGR01083">
    <property type="entry name" value="nth"/>
    <property type="match status" value="1"/>
</dbReference>
<proteinExistence type="inferred from homology"/>
<dbReference type="GO" id="GO:0019104">
    <property type="term" value="F:DNA N-glycosylase activity"/>
    <property type="evidence" value="ECO:0007669"/>
    <property type="project" value="UniProtKB-UniRule"/>
</dbReference>
<keyword evidence="12" id="KW-0540">Nuclease</keyword>
<dbReference type="InterPro" id="IPR000445">
    <property type="entry name" value="HhH_motif"/>
</dbReference>
<dbReference type="SMART" id="SM00478">
    <property type="entry name" value="ENDO3c"/>
    <property type="match status" value="1"/>
</dbReference>
<dbReference type="RefSeq" id="WP_008463058.1">
    <property type="nucleotide sequence ID" value="NZ_JBKZBH010000013.1"/>
</dbReference>
<keyword evidence="2" id="KW-0004">4Fe-4S</keyword>
<dbReference type="InterPro" id="IPR005759">
    <property type="entry name" value="Nth"/>
</dbReference>
<evidence type="ECO:0000313" key="13">
    <source>
        <dbReference type="Proteomes" id="UP000452141"/>
    </source>
</evidence>
<keyword evidence="10" id="KW-0456">Lyase</keyword>